<dbReference type="PANTHER" id="PTHR18901:SF38">
    <property type="entry name" value="PSEUDOURIDINE-5'-PHOSPHATASE"/>
    <property type="match status" value="1"/>
</dbReference>
<dbReference type="Gene3D" id="3.40.50.1000">
    <property type="entry name" value="HAD superfamily/HAD-like"/>
    <property type="match status" value="1"/>
</dbReference>
<evidence type="ECO:0000313" key="4">
    <source>
        <dbReference type="EMBL" id="PWV90965.1"/>
    </source>
</evidence>
<keyword evidence="5" id="KW-1185">Reference proteome</keyword>
<dbReference type="PRINTS" id="PR00413">
    <property type="entry name" value="HADHALOGNASE"/>
</dbReference>
<organism evidence="4 5">
    <name type="scientific">Paenibacillus cellulosilyticus</name>
    <dbReference type="NCBI Taxonomy" id="375489"/>
    <lineage>
        <taxon>Bacteria</taxon>
        <taxon>Bacillati</taxon>
        <taxon>Bacillota</taxon>
        <taxon>Bacilli</taxon>
        <taxon>Bacillales</taxon>
        <taxon>Paenibacillaceae</taxon>
        <taxon>Paenibacillus</taxon>
    </lineage>
</organism>
<dbReference type="InterPro" id="IPR006439">
    <property type="entry name" value="HAD-SF_hydro_IA"/>
</dbReference>
<proteinExistence type="inferred from homology"/>
<evidence type="ECO:0000256" key="3">
    <source>
        <dbReference type="ARBA" id="ARBA00022801"/>
    </source>
</evidence>
<comment type="caution">
    <text evidence="4">The sequence shown here is derived from an EMBL/GenBank/DDBJ whole genome shotgun (WGS) entry which is preliminary data.</text>
</comment>
<accession>A0A2V2YEP4</accession>
<keyword evidence="2" id="KW-0479">Metal-binding</keyword>
<dbReference type="Proteomes" id="UP000246635">
    <property type="component" value="Unassembled WGS sequence"/>
</dbReference>
<keyword evidence="3 4" id="KW-0378">Hydrolase</keyword>
<dbReference type="CDD" id="cd16423">
    <property type="entry name" value="HAD_BPGM-like"/>
    <property type="match status" value="1"/>
</dbReference>
<name>A0A2V2YEP4_9BACL</name>
<dbReference type="RefSeq" id="WP_110047269.1">
    <property type="nucleotide sequence ID" value="NZ_CP054612.1"/>
</dbReference>
<dbReference type="EMBL" id="QGTQ01000039">
    <property type="protein sequence ID" value="PWV90965.1"/>
    <property type="molecule type" value="Genomic_DNA"/>
</dbReference>
<dbReference type="SFLD" id="SFLDG01129">
    <property type="entry name" value="C1.5:_HAD__Beta-PGM__Phosphata"/>
    <property type="match status" value="1"/>
</dbReference>
<dbReference type="FunFam" id="3.40.50.1000:FF:000036">
    <property type="entry name" value="HAD family hydrolase"/>
    <property type="match status" value="1"/>
</dbReference>
<dbReference type="Gene3D" id="1.10.150.240">
    <property type="entry name" value="Putative phosphatase, domain 2"/>
    <property type="match status" value="1"/>
</dbReference>
<dbReference type="SUPFAM" id="SSF56784">
    <property type="entry name" value="HAD-like"/>
    <property type="match status" value="1"/>
</dbReference>
<sequence length="233" mass="26534">MTVRAVLFDFDGLTIDTETPWYEAFAKLYREHGHELALEQYARCIGTTFASFDPYEELITRGVDRSRSELQQMVNDIYKSRMNEITLRPGVREYLDAAKAAGMRIAIVSSSHWSWIEPYLQRFELLSYFDLVMTADKVKHVKPDPELYLNALAELQLETHEAIAFEDSLNGLKAAKQAGIRCVVVPNDVTRAFPFETVGYDGMLNSMTEMSLTQLLEAIEAEVPIVQIRNNLA</sequence>
<dbReference type="PANTHER" id="PTHR18901">
    <property type="entry name" value="2-DEOXYGLUCOSE-6-PHOSPHATE PHOSPHATASE 2"/>
    <property type="match status" value="1"/>
</dbReference>
<dbReference type="OrthoDB" id="9797743at2"/>
<dbReference type="NCBIfam" id="TIGR01509">
    <property type="entry name" value="HAD-SF-IA-v3"/>
    <property type="match status" value="1"/>
</dbReference>
<dbReference type="GO" id="GO:0016787">
    <property type="term" value="F:hydrolase activity"/>
    <property type="evidence" value="ECO:0007669"/>
    <property type="project" value="UniProtKB-KW"/>
</dbReference>
<dbReference type="AlphaFoldDB" id="A0A2V2YEP4"/>
<dbReference type="SFLD" id="SFLDG01135">
    <property type="entry name" value="C1.5.6:_HAD__Beta-PGM__Phospha"/>
    <property type="match status" value="1"/>
</dbReference>
<evidence type="ECO:0000256" key="2">
    <source>
        <dbReference type="ARBA" id="ARBA00022723"/>
    </source>
</evidence>
<protein>
    <submittedName>
        <fullName evidence="4">Putative hydrolase of the HAD superfamily</fullName>
    </submittedName>
</protein>
<dbReference type="Pfam" id="PF13419">
    <property type="entry name" value="HAD_2"/>
    <property type="match status" value="1"/>
</dbReference>
<dbReference type="SFLD" id="SFLDS00003">
    <property type="entry name" value="Haloacid_Dehalogenase"/>
    <property type="match status" value="1"/>
</dbReference>
<dbReference type="InterPro" id="IPR036412">
    <property type="entry name" value="HAD-like_sf"/>
</dbReference>
<evidence type="ECO:0000313" key="5">
    <source>
        <dbReference type="Proteomes" id="UP000246635"/>
    </source>
</evidence>
<reference evidence="4 5" key="1">
    <citation type="submission" date="2018-05" db="EMBL/GenBank/DDBJ databases">
        <title>Genomic Encyclopedia of Type Strains, Phase III (KMG-III): the genomes of soil and plant-associated and newly described type strains.</title>
        <authorList>
            <person name="Whitman W."/>
        </authorList>
    </citation>
    <scope>NUCLEOTIDE SEQUENCE [LARGE SCALE GENOMIC DNA]</scope>
    <source>
        <strain evidence="4 5">CECT 5696</strain>
    </source>
</reference>
<comment type="similarity">
    <text evidence="1">Belongs to the HAD-like hydrolase superfamily. CbbY/CbbZ/Gph/YieH family.</text>
</comment>
<dbReference type="InterPro" id="IPR023198">
    <property type="entry name" value="PGP-like_dom2"/>
</dbReference>
<dbReference type="GO" id="GO:0046872">
    <property type="term" value="F:metal ion binding"/>
    <property type="evidence" value="ECO:0007669"/>
    <property type="project" value="UniProtKB-KW"/>
</dbReference>
<evidence type="ECO:0000256" key="1">
    <source>
        <dbReference type="ARBA" id="ARBA00006171"/>
    </source>
</evidence>
<dbReference type="InterPro" id="IPR041492">
    <property type="entry name" value="HAD_2"/>
</dbReference>
<gene>
    <name evidence="4" type="ORF">DFQ01_13915</name>
</gene>
<dbReference type="InterPro" id="IPR023214">
    <property type="entry name" value="HAD_sf"/>
</dbReference>